<keyword evidence="8 10" id="KW-1133">Transmembrane helix</keyword>
<dbReference type="PANTHER" id="PTHR21049:SF0">
    <property type="entry name" value="DOLICHYL-DIPHOSPHOOLIGOSACCHARIDE--PROTEIN GLYCOSYLTRANSFERASE SUBUNIT 1"/>
    <property type="match status" value="1"/>
</dbReference>
<comment type="pathway">
    <text evidence="3 10">Protein modification; protein glycosylation.</text>
</comment>
<dbReference type="STRING" id="341454.A0A4S2N1J9"/>
<comment type="function">
    <text evidence="1 10">Subunit of the oligosaccharyl transferase (OST) complex that catalyzes the initial transfer of a defined glycan (Glc(3)Man(9)GlcNAc(2) in eukaryotes) from the lipid carrier dolichol-pyrophosphate to an asparagine residue within an Asn-X-Ser/Thr consensus motif in nascent polypeptide chains, the first step in protein N-glycosylation. N-glycosylation occurs cotranslationally and the complex associates with the Sec61 complex at the channel-forming translocon complex that mediates protein translocation across the endoplasmic reticulum (ER). All subunits are required for a maximal enzyme activity.</text>
</comment>
<evidence type="ECO:0000256" key="6">
    <source>
        <dbReference type="ARBA" id="ARBA00022729"/>
    </source>
</evidence>
<comment type="subunit">
    <text evidence="10">Component of the oligosaccharyltransferase (OST) complex.</text>
</comment>
<dbReference type="EMBL" id="ML220114">
    <property type="protein sequence ID" value="TGZ82950.1"/>
    <property type="molecule type" value="Genomic_DNA"/>
</dbReference>
<sequence>MRGPTPWGLLLFTFATLCTASLPSTSPATPLVLPPDFTPPQVFNNTNLLRTIDLTRPYSREVIAVIVENGSNQTQTEYYVPFAKEVVDRVSYVEARDKAGPGGDFIVRKVEFDEKSPVQYYRIDMAPLAPSSQITLQLTIGLLHTATPRPATVSQVDKQFLFYRGSRYFHSAYPTLKQKTKLRFPNPEVPEYTKFTPKAGSTDDPAKAGSFITYGPYELVKVEEKGGEPIELMYEYTAPVITANTLERDIEVSHWGGNMAVEERYTITNKGAKLKDQFSRVTWAATSYYNPPTHAIKSLTFDLGVGASDPYYTDEIGNISTSRFRSNSYEALLELKPRFPIFGGWNASFVIGWNHELGKFLRTDKKDAEQYVLKVPFLEGPKEPIVYDEVEVTVILPEGATDVSYISPIDIDSEERYLHKTFMDTLGRTALKLKVRNVADEAHGKELIVMYRYPKFAGLRKPLVFFTGLMSLFLVSWLIGKVDTRIAK</sequence>
<dbReference type="InParanoid" id="A0A4S2N1J9"/>
<keyword evidence="12" id="KW-1185">Reference proteome</keyword>
<dbReference type="FunCoup" id="A0A4S2N1J9">
    <property type="interactions" value="1105"/>
</dbReference>
<accession>A0A4S2N1J9</accession>
<organism evidence="11 12">
    <name type="scientific">Ascodesmis nigricans</name>
    <dbReference type="NCBI Taxonomy" id="341454"/>
    <lineage>
        <taxon>Eukaryota</taxon>
        <taxon>Fungi</taxon>
        <taxon>Dikarya</taxon>
        <taxon>Ascomycota</taxon>
        <taxon>Pezizomycotina</taxon>
        <taxon>Pezizomycetes</taxon>
        <taxon>Pezizales</taxon>
        <taxon>Ascodesmidaceae</taxon>
        <taxon>Ascodesmis</taxon>
    </lineage>
</organism>
<reference evidence="11 12" key="1">
    <citation type="submission" date="2019-04" db="EMBL/GenBank/DDBJ databases">
        <title>Comparative genomics and transcriptomics to analyze fruiting body development in filamentous ascomycetes.</title>
        <authorList>
            <consortium name="DOE Joint Genome Institute"/>
            <person name="Lutkenhaus R."/>
            <person name="Traeger S."/>
            <person name="Breuer J."/>
            <person name="Kuo A."/>
            <person name="Lipzen A."/>
            <person name="Pangilinan J."/>
            <person name="Dilworth D."/>
            <person name="Sandor L."/>
            <person name="Poggeler S."/>
            <person name="Barry K."/>
            <person name="Grigoriev I.V."/>
            <person name="Nowrousian M."/>
        </authorList>
    </citation>
    <scope>NUCLEOTIDE SEQUENCE [LARGE SCALE GENOMIC DNA]</scope>
    <source>
        <strain evidence="11 12">CBS 389.68</strain>
    </source>
</reference>
<dbReference type="Proteomes" id="UP000298138">
    <property type="component" value="Unassembled WGS sequence"/>
</dbReference>
<evidence type="ECO:0000256" key="3">
    <source>
        <dbReference type="ARBA" id="ARBA00004922"/>
    </source>
</evidence>
<keyword evidence="9 10" id="KW-0472">Membrane</keyword>
<keyword evidence="6 10" id="KW-0732">Signal</keyword>
<dbReference type="PANTHER" id="PTHR21049">
    <property type="entry name" value="RIBOPHORIN I"/>
    <property type="match status" value="1"/>
</dbReference>
<keyword evidence="7 10" id="KW-0256">Endoplasmic reticulum</keyword>
<dbReference type="GO" id="GO:0008250">
    <property type="term" value="C:oligosaccharyltransferase complex"/>
    <property type="evidence" value="ECO:0007669"/>
    <property type="project" value="UniProtKB-UniRule"/>
</dbReference>
<dbReference type="Pfam" id="PF04597">
    <property type="entry name" value="Ribophorin_I"/>
    <property type="match status" value="1"/>
</dbReference>
<dbReference type="OrthoDB" id="310030at2759"/>
<evidence type="ECO:0000256" key="9">
    <source>
        <dbReference type="ARBA" id="ARBA00023136"/>
    </source>
</evidence>
<evidence type="ECO:0000256" key="2">
    <source>
        <dbReference type="ARBA" id="ARBA00004115"/>
    </source>
</evidence>
<feature type="transmembrane region" description="Helical" evidence="10">
    <location>
        <begin position="463"/>
        <end position="480"/>
    </location>
</feature>
<evidence type="ECO:0000256" key="7">
    <source>
        <dbReference type="ARBA" id="ARBA00022824"/>
    </source>
</evidence>
<evidence type="ECO:0000256" key="1">
    <source>
        <dbReference type="ARBA" id="ARBA00002791"/>
    </source>
</evidence>
<evidence type="ECO:0000256" key="4">
    <source>
        <dbReference type="ARBA" id="ARBA00008905"/>
    </source>
</evidence>
<comment type="subcellular location">
    <subcellularLocation>
        <location evidence="2 10">Endoplasmic reticulum membrane</location>
        <topology evidence="2 10">Single-pass type I membrane protein</topology>
    </subcellularLocation>
</comment>
<evidence type="ECO:0000256" key="5">
    <source>
        <dbReference type="ARBA" id="ARBA00022692"/>
    </source>
</evidence>
<dbReference type="AlphaFoldDB" id="A0A4S2N1J9"/>
<evidence type="ECO:0000256" key="8">
    <source>
        <dbReference type="ARBA" id="ARBA00022989"/>
    </source>
</evidence>
<keyword evidence="5 10" id="KW-0812">Transmembrane</keyword>
<proteinExistence type="inferred from homology"/>
<evidence type="ECO:0000256" key="10">
    <source>
        <dbReference type="RuleBase" id="RU361143"/>
    </source>
</evidence>
<name>A0A4S2N1J9_9PEZI</name>
<gene>
    <name evidence="11" type="ORF">EX30DRAFT_394209</name>
</gene>
<feature type="chain" id="PRO_5021037489" description="Dolichyl-diphosphooligosaccharide--protein glycosyltransferase subunit 1" evidence="10">
    <location>
        <begin position="21"/>
        <end position="488"/>
    </location>
</feature>
<protein>
    <recommendedName>
        <fullName evidence="10">Dolichyl-diphosphooligosaccharide--protein glycosyltransferase subunit 1</fullName>
    </recommendedName>
</protein>
<dbReference type="UniPathway" id="UPA00378"/>
<comment type="similarity">
    <text evidence="4 10">Belongs to the OST1 family.</text>
</comment>
<feature type="signal peptide" evidence="10">
    <location>
        <begin position="1"/>
        <end position="20"/>
    </location>
</feature>
<dbReference type="InterPro" id="IPR007676">
    <property type="entry name" value="Ribophorin_I"/>
</dbReference>
<dbReference type="GO" id="GO:0018279">
    <property type="term" value="P:protein N-linked glycosylation via asparagine"/>
    <property type="evidence" value="ECO:0007669"/>
    <property type="project" value="TreeGrafter"/>
</dbReference>
<evidence type="ECO:0000313" key="11">
    <source>
        <dbReference type="EMBL" id="TGZ82950.1"/>
    </source>
</evidence>
<evidence type="ECO:0000313" key="12">
    <source>
        <dbReference type="Proteomes" id="UP000298138"/>
    </source>
</evidence>